<dbReference type="SUPFAM" id="SSF53850">
    <property type="entry name" value="Periplasmic binding protein-like II"/>
    <property type="match status" value="1"/>
</dbReference>
<dbReference type="PANTHER" id="PTHR43649">
    <property type="entry name" value="ARABINOSE-BINDING PROTEIN-RELATED"/>
    <property type="match status" value="1"/>
</dbReference>
<sequence>MRNVRACLTWLVCAAGPISAQEPVTLTIATVDNPDMIRMQTLSEEFTAANPDIQLDWVTLGEGALREQVAAEIALGSRFDVLTLGTYEVPIWARGGWLVPFEDLPPEYDLDDLLPPIRRALSVDGRLYAAPFYGESAMTIVRTDLLAEGGLSLPEAPTWEEVKRIADDLHDPENGIYGICLRGEPGWGENMALITAMANSMGARWFDEAWRPQFDTPEWRATLDLYLALMALGPPEPETRGFNEILGLYRDGRCALAIDATVAASVLVDPDQSSVADRVGFALAPDAGRSKRANWLWAWSLAIPASSDAISEAQLFVAWATSREYTALVAERDGWTAAPPGTRTSLYENPDYLAAAPFAPITLRSITLADPENPTVEPVPYVGIQFVAIPEFQGLGTAVGREFAAAVSGRKTADEALAAAQRIALQEMTAAGYLRR</sequence>
<organism evidence="4 5">
    <name type="scientific">Rubellimicrobium rubrum</name>
    <dbReference type="NCBI Taxonomy" id="2585369"/>
    <lineage>
        <taxon>Bacteria</taxon>
        <taxon>Pseudomonadati</taxon>
        <taxon>Pseudomonadota</taxon>
        <taxon>Alphaproteobacteria</taxon>
        <taxon>Rhodobacterales</taxon>
        <taxon>Roseobacteraceae</taxon>
        <taxon>Rubellimicrobium</taxon>
    </lineage>
</organism>
<dbReference type="InterPro" id="IPR006059">
    <property type="entry name" value="SBP"/>
</dbReference>
<name>A0A5C4MUI8_9RHOB</name>
<evidence type="ECO:0000256" key="1">
    <source>
        <dbReference type="ARBA" id="ARBA00004418"/>
    </source>
</evidence>
<dbReference type="InterPro" id="IPR050490">
    <property type="entry name" value="Bact_solute-bd_prot1"/>
</dbReference>
<dbReference type="Pfam" id="PF01547">
    <property type="entry name" value="SBP_bac_1"/>
    <property type="match status" value="1"/>
</dbReference>
<dbReference type="RefSeq" id="WP_139077834.1">
    <property type="nucleotide sequence ID" value="NZ_VDFU01000019.1"/>
</dbReference>
<keyword evidence="3" id="KW-0732">Signal</keyword>
<reference evidence="4 5" key="1">
    <citation type="submission" date="2019-06" db="EMBL/GenBank/DDBJ databases">
        <title>YIM 131921 draft genome.</title>
        <authorList>
            <person name="Jiang L."/>
        </authorList>
    </citation>
    <scope>NUCLEOTIDE SEQUENCE [LARGE SCALE GENOMIC DNA]</scope>
    <source>
        <strain evidence="4 5">YIM 131921</strain>
    </source>
</reference>
<dbReference type="Proteomes" id="UP000305887">
    <property type="component" value="Unassembled WGS sequence"/>
</dbReference>
<comment type="similarity">
    <text evidence="2">Belongs to the bacterial solute-binding protein 1 family.</text>
</comment>
<dbReference type="PANTHER" id="PTHR43649:SF12">
    <property type="entry name" value="DIACETYLCHITOBIOSE BINDING PROTEIN DASA"/>
    <property type="match status" value="1"/>
</dbReference>
<proteinExistence type="inferred from homology"/>
<dbReference type="GO" id="GO:0042597">
    <property type="term" value="C:periplasmic space"/>
    <property type="evidence" value="ECO:0007669"/>
    <property type="project" value="UniProtKB-SubCell"/>
</dbReference>
<evidence type="ECO:0000313" key="5">
    <source>
        <dbReference type="Proteomes" id="UP000305887"/>
    </source>
</evidence>
<keyword evidence="5" id="KW-1185">Reference proteome</keyword>
<feature type="signal peptide" evidence="3">
    <location>
        <begin position="1"/>
        <end position="20"/>
    </location>
</feature>
<accession>A0A5C4MUI8</accession>
<evidence type="ECO:0000313" key="4">
    <source>
        <dbReference type="EMBL" id="TNC48137.1"/>
    </source>
</evidence>
<protein>
    <submittedName>
        <fullName evidence="4">Sugar ABC transporter substrate-binding protein</fullName>
    </submittedName>
</protein>
<comment type="caution">
    <text evidence="4">The sequence shown here is derived from an EMBL/GenBank/DDBJ whole genome shotgun (WGS) entry which is preliminary data.</text>
</comment>
<dbReference type="CDD" id="cd13585">
    <property type="entry name" value="PBP2_TMBP_like"/>
    <property type="match status" value="1"/>
</dbReference>
<feature type="chain" id="PRO_5022933883" evidence="3">
    <location>
        <begin position="21"/>
        <end position="436"/>
    </location>
</feature>
<dbReference type="AlphaFoldDB" id="A0A5C4MUI8"/>
<dbReference type="OrthoDB" id="9804061at2"/>
<evidence type="ECO:0000256" key="3">
    <source>
        <dbReference type="SAM" id="SignalP"/>
    </source>
</evidence>
<gene>
    <name evidence="4" type="ORF">FHG66_14775</name>
</gene>
<dbReference type="EMBL" id="VDFU01000019">
    <property type="protein sequence ID" value="TNC48137.1"/>
    <property type="molecule type" value="Genomic_DNA"/>
</dbReference>
<dbReference type="Gene3D" id="3.40.190.10">
    <property type="entry name" value="Periplasmic binding protein-like II"/>
    <property type="match status" value="2"/>
</dbReference>
<evidence type="ECO:0000256" key="2">
    <source>
        <dbReference type="ARBA" id="ARBA00008520"/>
    </source>
</evidence>
<comment type="subcellular location">
    <subcellularLocation>
        <location evidence="1">Periplasm</location>
    </subcellularLocation>
</comment>